<comment type="caution">
    <text evidence="1">The sequence shown here is derived from an EMBL/GenBank/DDBJ whole genome shotgun (WGS) entry which is preliminary data.</text>
</comment>
<dbReference type="EMBL" id="CM011675">
    <property type="protein sequence ID" value="TMS22326.1"/>
    <property type="molecule type" value="Genomic_DNA"/>
</dbReference>
<reference evidence="1" key="1">
    <citation type="submission" date="2018-11" db="EMBL/GenBank/DDBJ databases">
        <title>The sequence and de novo assembly of Larimichthys crocea genome using PacBio and Hi-C technologies.</title>
        <authorList>
            <person name="Xu P."/>
            <person name="Chen B."/>
            <person name="Zhou Z."/>
            <person name="Ke Q."/>
            <person name="Wu Y."/>
            <person name="Bai H."/>
            <person name="Pu F."/>
        </authorList>
    </citation>
    <scope>NUCLEOTIDE SEQUENCE</scope>
    <source>
        <tissue evidence="1">Muscle</tissue>
    </source>
</reference>
<evidence type="ECO:0000313" key="1">
    <source>
        <dbReference type="EMBL" id="TMS22326.1"/>
    </source>
</evidence>
<evidence type="ECO:0000313" key="2">
    <source>
        <dbReference type="Proteomes" id="UP000793456"/>
    </source>
</evidence>
<sequence>MTLRRPAAHLRRAPGWRRSGDESYWESLLAEGEVLPPVSRPPRTPRPQSAIEGGQLDDWLKHLQRMQCDLLGAPVHDQVPAFNDRTTSMPVLNKEPTGRAWRQPGIPSFSRGSSSCGSPSRCESSLGSQESLQTGFLSPPERRGSWERAHIMQAPRKEQTELSYLAPVKIGWLPIQRRVMIADTCNQSQFLDHSAGQMKLKQPITPTFQKNQATSKTYHDEEVEKSRTRSSALGVKTWPTFDQDSPIAEQVPEKQNFTANEGDRPFGWQALRRGWNTNRVSSFPGGSQSNEPSTGTSSDLNRKSPLMKTTSIEPLKRSLHRTTSADPCKPHTLFQGTNSTETYKSYTPLHRTSSVQPVRATAPLSQSSAVTTIIPQNKASFSSITISSRKVCRSASLPGSDTSHSSQSSQSPSPTPPNNESMDPNPRQVTVQRKATIVKVTEQCMMASSAPSTERTPAASHDLDAVVHRRKATIIKVTEHRESYSPAKVGSGIRHPEYRHSYTEGVYKENSMWSQGNHSEHNAAPSYHHLDSTKRPNSAAVPNKSTSDAERNGGTLHRSTLSLFMSTPPAIASPAPSEVPLRALGRRSDTPHRPLSCYGNVFGHTEPSKEKVTQPAARKWSFGLPQETNINPVNSDSSFISPQTAVKETGSASGRHVGAKRTRERKTAARECREESVPLSNSHQGPGTGEEGKSQAAKHDPHSHQSPEEVLALNAAAIIANIKLQRQLSKKKTPNGNSVKDTAASPQGNTVTDEGKCMKSRPDQSPERQHNQPHAAFVPLSLEPESSTETFSLQEALQRSRPDFISRSQGRLRELEQRTQKRRERPDLVEPHSDAALGQRRVHNARSTSLNGIVPTATLTSLIHCTVHCPIPAAVAVCHMTNHTHTDTEQRLGEKNYASETFSPCEVVVIGSFYCMVNNYHQFNLLAEFESLSPSLMHPTPSASLWRETVNSVIVLSVWRPVFLVKQKGPSVAERGLQCCATIQPSCRQCGCPHTAAPPTPLAMADNMKKRADARDPAGPERGAERCGCCGGGLCDLCDGCAAVKTLGQTQSKLQPGIMNPWSRPLKFILTALQALSVSVCVCDSVFSTSAEGNRLTVQHRPTAKQKHYGITVPLQLVGQDWKPISQLKSQSHPASLKLLIEAEGEQLLLALEKNEGLFASNYTETHYLEDGSAVTGSHNFT</sequence>
<accession>A0ACD3RRS6</accession>
<protein>
    <submittedName>
        <fullName evidence="1">Uncharacterized protein</fullName>
    </submittedName>
</protein>
<feature type="non-terminal residue" evidence="1">
    <location>
        <position position="1182"/>
    </location>
</feature>
<dbReference type="Proteomes" id="UP000793456">
    <property type="component" value="Chromosome II"/>
</dbReference>
<organism evidence="1 2">
    <name type="scientific">Larimichthys crocea</name>
    <name type="common">Large yellow croaker</name>
    <name type="synonym">Pseudosciaena crocea</name>
    <dbReference type="NCBI Taxonomy" id="215358"/>
    <lineage>
        <taxon>Eukaryota</taxon>
        <taxon>Metazoa</taxon>
        <taxon>Chordata</taxon>
        <taxon>Craniata</taxon>
        <taxon>Vertebrata</taxon>
        <taxon>Euteleostomi</taxon>
        <taxon>Actinopterygii</taxon>
        <taxon>Neopterygii</taxon>
        <taxon>Teleostei</taxon>
        <taxon>Neoteleostei</taxon>
        <taxon>Acanthomorphata</taxon>
        <taxon>Eupercaria</taxon>
        <taxon>Sciaenidae</taxon>
        <taxon>Larimichthys</taxon>
    </lineage>
</organism>
<gene>
    <name evidence="1" type="ORF">E3U43_012591</name>
</gene>
<keyword evidence="2" id="KW-1185">Reference proteome</keyword>
<name>A0ACD3RRS6_LARCR</name>
<proteinExistence type="predicted"/>